<evidence type="ECO:0000256" key="1">
    <source>
        <dbReference type="SAM" id="MobiDB-lite"/>
    </source>
</evidence>
<reference evidence="2 3" key="1">
    <citation type="journal article" date="2018" name="Front. Microbiol.">
        <title>Genome-Wide Analysis of Corynespora cassiicola Leaf Fall Disease Putative Effectors.</title>
        <authorList>
            <person name="Lopez D."/>
            <person name="Ribeiro S."/>
            <person name="Label P."/>
            <person name="Fumanal B."/>
            <person name="Venisse J.S."/>
            <person name="Kohler A."/>
            <person name="de Oliveira R.R."/>
            <person name="Labutti K."/>
            <person name="Lipzen A."/>
            <person name="Lail K."/>
            <person name="Bauer D."/>
            <person name="Ohm R.A."/>
            <person name="Barry K.W."/>
            <person name="Spatafora J."/>
            <person name="Grigoriev I.V."/>
            <person name="Martin F.M."/>
            <person name="Pujade-Renaud V."/>
        </authorList>
    </citation>
    <scope>NUCLEOTIDE SEQUENCE [LARGE SCALE GENOMIC DNA]</scope>
    <source>
        <strain evidence="2 3">Philippines</strain>
    </source>
</reference>
<gene>
    <name evidence="2" type="ORF">BS50DRAFT_307097</name>
</gene>
<name>A0A2T2NYK9_CORCC</name>
<keyword evidence="3" id="KW-1185">Reference proteome</keyword>
<proteinExistence type="predicted"/>
<feature type="region of interest" description="Disordered" evidence="1">
    <location>
        <begin position="76"/>
        <end position="100"/>
    </location>
</feature>
<dbReference type="AlphaFoldDB" id="A0A2T2NYK9"/>
<feature type="compositionally biased region" description="Pro residues" evidence="1">
    <location>
        <begin position="17"/>
        <end position="31"/>
    </location>
</feature>
<sequence length="140" mass="16240">MAQDRPSANGPGTRNLPPFPIHVRPVPPCPPSNQLLSARPGQAESINQSAPAKNAFSIIVFHFTCTWMCDRDKTDRPMFPNQRESERKSRTEQNMKKRKMKWTKTNQVCIYGFVYTPLTQKRRRKVLHSLVLREMEKMSI</sequence>
<protein>
    <submittedName>
        <fullName evidence="2">Uncharacterized protein</fullName>
    </submittedName>
</protein>
<evidence type="ECO:0000313" key="3">
    <source>
        <dbReference type="Proteomes" id="UP000240883"/>
    </source>
</evidence>
<organism evidence="2 3">
    <name type="scientific">Corynespora cassiicola Philippines</name>
    <dbReference type="NCBI Taxonomy" id="1448308"/>
    <lineage>
        <taxon>Eukaryota</taxon>
        <taxon>Fungi</taxon>
        <taxon>Dikarya</taxon>
        <taxon>Ascomycota</taxon>
        <taxon>Pezizomycotina</taxon>
        <taxon>Dothideomycetes</taxon>
        <taxon>Pleosporomycetidae</taxon>
        <taxon>Pleosporales</taxon>
        <taxon>Corynesporascaceae</taxon>
        <taxon>Corynespora</taxon>
    </lineage>
</organism>
<accession>A0A2T2NYK9</accession>
<feature type="compositionally biased region" description="Basic and acidic residues" evidence="1">
    <location>
        <begin position="83"/>
        <end position="95"/>
    </location>
</feature>
<dbReference type="EMBL" id="KZ678132">
    <property type="protein sequence ID" value="PSN70168.1"/>
    <property type="molecule type" value="Genomic_DNA"/>
</dbReference>
<dbReference type="Proteomes" id="UP000240883">
    <property type="component" value="Unassembled WGS sequence"/>
</dbReference>
<feature type="region of interest" description="Disordered" evidence="1">
    <location>
        <begin position="1"/>
        <end position="49"/>
    </location>
</feature>
<evidence type="ECO:0000313" key="2">
    <source>
        <dbReference type="EMBL" id="PSN70168.1"/>
    </source>
</evidence>